<dbReference type="Pfam" id="PF24920">
    <property type="entry name" value="C2_TCB1"/>
    <property type="match status" value="1"/>
</dbReference>
<dbReference type="SMART" id="SM00239">
    <property type="entry name" value="C2"/>
    <property type="match status" value="5"/>
</dbReference>
<dbReference type="CDD" id="cd21678">
    <property type="entry name" value="SMP_TCB"/>
    <property type="match status" value="1"/>
</dbReference>
<dbReference type="PIRSF" id="PIRSF037232">
    <property type="entry name" value="Tricalbin"/>
    <property type="match status" value="1"/>
</dbReference>
<feature type="domain" description="C2" evidence="8">
    <location>
        <begin position="819"/>
        <end position="946"/>
    </location>
</feature>
<dbReference type="GO" id="GO:0061817">
    <property type="term" value="P:endoplasmic reticulum-plasma membrane tethering"/>
    <property type="evidence" value="ECO:0007669"/>
    <property type="project" value="InterPro"/>
</dbReference>
<evidence type="ECO:0000256" key="4">
    <source>
        <dbReference type="ARBA" id="ARBA00023121"/>
    </source>
</evidence>
<evidence type="ECO:0000259" key="8">
    <source>
        <dbReference type="PROSITE" id="PS50004"/>
    </source>
</evidence>
<feature type="domain" description="C2" evidence="8">
    <location>
        <begin position="524"/>
        <end position="637"/>
    </location>
</feature>
<dbReference type="GO" id="GO:0008289">
    <property type="term" value="F:lipid binding"/>
    <property type="evidence" value="ECO:0007669"/>
    <property type="project" value="UniProtKB-KW"/>
</dbReference>
<feature type="domain" description="SMP-LTD" evidence="9">
    <location>
        <begin position="70"/>
        <end position="255"/>
    </location>
</feature>
<keyword evidence="2" id="KW-0813">Transport</keyword>
<dbReference type="PANTHER" id="PTHR46980">
    <property type="entry name" value="TRICALBIN-1-RELATED"/>
    <property type="match status" value="1"/>
</dbReference>
<feature type="domain" description="C2" evidence="8">
    <location>
        <begin position="1116"/>
        <end position="1236"/>
    </location>
</feature>
<sequence length="1276" mass="138651">MFGAIWHNAAVLIVVPVICYIVFKLGGGFVSLILIIACGATYYKNSIRRFRRNTRDDITRELIKGALENDVETTEWINNFLAKFWLIYEPVLSSSMVQVVDGILVDQTPAFLDSICLTTFTLGTKAPRVENVKAYPNTDPDVVLMDWRVSFTPADLEDMTPRQLRMQINPKIALMIRLGKGGIVTGLPILVEDISFKGYMRFKLKLTSNFPHIKTVDFCFLEPPVPGLHAFIREQMHNILGPMMYAPNVYTLDLEHMMTGGASLTAATGVVQFTIYDAKDLKNNEVIGNSDPYVKIRLGNRPELAITEVKRDTLNPVWNETNIILVNNLNEVVCMEIFDKDNVRKDRTLGQANFDLKSLETNPVQDDISCKVLCAGKERGSIRIRAAYFPVQSPQPSADGTMIPVESNCGILAINIPQAKDIARTGKTKSNCVVYLNGKVVHTTKNMVGASPAWGAEVDVFITDLQTAQIAVEVVSDDSILGSYGASANKLIKDTTDKEDWVTLQGGEGTGKLKFTGIWKPILMGNDLNPSVHKPPFGVIRIQMFEAKELRNVEIGGNSDPYVVITDKNVSRGRTKVIDSNLNPVWNEILYVVVNSMKQTFTLECFDFQKLTKDRTLGKTEFSVSELVRELPDKAGYSALPKIDRWAPLKWKDGNAKGELHYAISFHPSLKLAQEATEAEKTAAVVPTAVDTTGAAATLPPGTIYAREALDYESGILVTHLIGGGFERSGDKIYCEFYVDSDSYQFKSQRQKSKNPKWSEVADIFVKELDYAKLIIMVKEKSTMDKDPVIGTFTSNVRALLDSTLADKRYPILDKSGEQRGTLQLKFEYLPVPIELLPKERLDNMGTLSMTLVRAKNLVAADRGGTSDPYVMFRLNGKEVFKSDVVKKTLNPEYNENFVVPIASRDEDQLTLEVFDWNQLAAAKSLGVGSVDLHKIQLVLPNEFLIKLENKQNQGEVQVRLMFMPEFLSAKKKSAFATTFISGGANMIGHAGLAGVGAVAGGVGTVAGSVAGGVGAVAGGVAGGVGTVAGGVAGGVGAVADGVGAVGKTAIKGVGTVGKGVGAVGKGMIGGISAGASVLGLNRATEERELDLSLRLFSVAGQLASTAVPRSTTGTRSRTASLPSDGSDLIGEPGNLTIHVISADGLLGVDKNGSSDPYVKVSIGTKSLLKTKIKKENLSPNWNESVTVPGITGHPVTINFLVRDHNTIGSDKDLGEFDLRLWEYIQPSTETQPGEYKADFWAPLGGSGGRIRIGLEFEPQEGSDGGKQRRTLFGRK</sequence>
<gene>
    <name evidence="10" type="ORF">BGZ65_003965</name>
</gene>
<evidence type="ECO:0000256" key="6">
    <source>
        <dbReference type="SAM" id="MobiDB-lite"/>
    </source>
</evidence>
<feature type="compositionally biased region" description="Low complexity" evidence="6">
    <location>
        <begin position="1110"/>
        <end position="1121"/>
    </location>
</feature>
<keyword evidence="5 7" id="KW-0472">Membrane</keyword>
<comment type="subcellular location">
    <subcellularLocation>
        <location evidence="1">Membrane</location>
    </subcellularLocation>
</comment>
<feature type="transmembrane region" description="Helical" evidence="7">
    <location>
        <begin position="172"/>
        <end position="191"/>
    </location>
</feature>
<feature type="domain" description="C2" evidence="8">
    <location>
        <begin position="390"/>
        <end position="514"/>
    </location>
</feature>
<dbReference type="Gene3D" id="2.60.40.150">
    <property type="entry name" value="C2 domain"/>
    <property type="match status" value="6"/>
</dbReference>
<dbReference type="InterPro" id="IPR000008">
    <property type="entry name" value="C2_dom"/>
</dbReference>
<dbReference type="GO" id="GO:0006869">
    <property type="term" value="P:lipid transport"/>
    <property type="evidence" value="ECO:0007669"/>
    <property type="project" value="UniProtKB-KW"/>
</dbReference>
<evidence type="ECO:0000256" key="3">
    <source>
        <dbReference type="ARBA" id="ARBA00023055"/>
    </source>
</evidence>
<keyword evidence="3" id="KW-0445">Lipid transport</keyword>
<dbReference type="InterPro" id="IPR017147">
    <property type="entry name" value="Tricalbin"/>
</dbReference>
<dbReference type="PRINTS" id="PR00360">
    <property type="entry name" value="C2DOMAIN"/>
</dbReference>
<keyword evidence="7" id="KW-1133">Transmembrane helix</keyword>
<feature type="region of interest" description="Disordered" evidence="6">
    <location>
        <begin position="1108"/>
        <end position="1128"/>
    </location>
</feature>
<organism evidence="10 11">
    <name type="scientific">Modicella reniformis</name>
    <dbReference type="NCBI Taxonomy" id="1440133"/>
    <lineage>
        <taxon>Eukaryota</taxon>
        <taxon>Fungi</taxon>
        <taxon>Fungi incertae sedis</taxon>
        <taxon>Mucoromycota</taxon>
        <taxon>Mortierellomycotina</taxon>
        <taxon>Mortierellomycetes</taxon>
        <taxon>Mortierellales</taxon>
        <taxon>Mortierellaceae</taxon>
        <taxon>Modicella</taxon>
    </lineage>
</organism>
<dbReference type="InterPro" id="IPR037761">
    <property type="entry name" value="C2A_Tricalbin"/>
</dbReference>
<dbReference type="InterPro" id="IPR056910">
    <property type="entry name" value="TCB1-3_C2"/>
</dbReference>
<feature type="region of interest" description="Disordered" evidence="6">
    <location>
        <begin position="1256"/>
        <end position="1276"/>
    </location>
</feature>
<comment type="caution">
    <text evidence="10">The sequence shown here is derived from an EMBL/GenBank/DDBJ whole genome shotgun (WGS) entry which is preliminary data.</text>
</comment>
<dbReference type="PROSITE" id="PS50004">
    <property type="entry name" value="C2"/>
    <property type="match status" value="6"/>
</dbReference>
<dbReference type="CDD" id="cd00030">
    <property type="entry name" value="C2"/>
    <property type="match status" value="1"/>
</dbReference>
<feature type="domain" description="C2" evidence="8">
    <location>
        <begin position="695"/>
        <end position="810"/>
    </location>
</feature>
<reference evidence="10" key="1">
    <citation type="journal article" date="2020" name="Fungal Divers.">
        <title>Resolving the Mortierellaceae phylogeny through synthesis of multi-gene phylogenetics and phylogenomics.</title>
        <authorList>
            <person name="Vandepol N."/>
            <person name="Liber J."/>
            <person name="Desiro A."/>
            <person name="Na H."/>
            <person name="Kennedy M."/>
            <person name="Barry K."/>
            <person name="Grigoriev I.V."/>
            <person name="Miller A.N."/>
            <person name="O'Donnell K."/>
            <person name="Stajich J.E."/>
            <person name="Bonito G."/>
        </authorList>
    </citation>
    <scope>NUCLEOTIDE SEQUENCE</scope>
    <source>
        <strain evidence="10">MES-2147</strain>
    </source>
</reference>
<keyword evidence="4" id="KW-0446">Lipid-binding</keyword>
<evidence type="ECO:0000313" key="11">
    <source>
        <dbReference type="Proteomes" id="UP000749646"/>
    </source>
</evidence>
<dbReference type="PROSITE" id="PS51847">
    <property type="entry name" value="SMP"/>
    <property type="match status" value="1"/>
</dbReference>
<dbReference type="OrthoDB" id="1029639at2759"/>
<dbReference type="CDD" id="cd04044">
    <property type="entry name" value="C2A_Tricalbin-like"/>
    <property type="match status" value="1"/>
</dbReference>
<dbReference type="GO" id="GO:0071944">
    <property type="term" value="C:cell periphery"/>
    <property type="evidence" value="ECO:0007669"/>
    <property type="project" value="UniProtKB-ARBA"/>
</dbReference>
<keyword evidence="11" id="KW-1185">Reference proteome</keyword>
<proteinExistence type="predicted"/>
<evidence type="ECO:0000256" key="1">
    <source>
        <dbReference type="ARBA" id="ARBA00004370"/>
    </source>
</evidence>
<evidence type="ECO:0000256" key="5">
    <source>
        <dbReference type="ARBA" id="ARBA00023136"/>
    </source>
</evidence>
<accession>A0A9P6IKQ8</accession>
<dbReference type="SUPFAM" id="SSF49562">
    <property type="entry name" value="C2 domain (Calcium/lipid-binding domain, CaLB)"/>
    <property type="match status" value="6"/>
</dbReference>
<name>A0A9P6IKQ8_9FUNG</name>
<evidence type="ECO:0000313" key="10">
    <source>
        <dbReference type="EMBL" id="KAF9933913.1"/>
    </source>
</evidence>
<feature type="transmembrane region" description="Helical" evidence="7">
    <location>
        <begin position="12"/>
        <end position="43"/>
    </location>
</feature>
<dbReference type="PANTHER" id="PTHR46980:SF2">
    <property type="entry name" value="TRICALBIN-1-RELATED"/>
    <property type="match status" value="1"/>
</dbReference>
<keyword evidence="7" id="KW-0812">Transmembrane</keyword>
<evidence type="ECO:0000256" key="7">
    <source>
        <dbReference type="SAM" id="Phobius"/>
    </source>
</evidence>
<dbReference type="InterPro" id="IPR035892">
    <property type="entry name" value="C2_domain_sf"/>
</dbReference>
<dbReference type="EMBL" id="JAAAHW010009941">
    <property type="protein sequence ID" value="KAF9933913.1"/>
    <property type="molecule type" value="Genomic_DNA"/>
</dbReference>
<dbReference type="InterPro" id="IPR031468">
    <property type="entry name" value="SMP_LBD"/>
</dbReference>
<dbReference type="Proteomes" id="UP000749646">
    <property type="component" value="Unassembled WGS sequence"/>
</dbReference>
<dbReference type="GO" id="GO:0016020">
    <property type="term" value="C:membrane"/>
    <property type="evidence" value="ECO:0007669"/>
    <property type="project" value="UniProtKB-SubCell"/>
</dbReference>
<dbReference type="InterPro" id="IPR052455">
    <property type="entry name" value="Tricalbin_domain"/>
</dbReference>
<feature type="domain" description="C2" evidence="8">
    <location>
        <begin position="248"/>
        <end position="369"/>
    </location>
</feature>
<evidence type="ECO:0000259" key="9">
    <source>
        <dbReference type="PROSITE" id="PS51847"/>
    </source>
</evidence>
<evidence type="ECO:0000256" key="2">
    <source>
        <dbReference type="ARBA" id="ARBA00022448"/>
    </source>
</evidence>
<dbReference type="AlphaFoldDB" id="A0A9P6IKQ8"/>
<dbReference type="Pfam" id="PF00168">
    <property type="entry name" value="C2"/>
    <property type="match status" value="5"/>
</dbReference>
<protein>
    <submittedName>
        <fullName evidence="10">Uncharacterized protein</fullName>
    </submittedName>
</protein>